<dbReference type="EMBL" id="LN609529">
    <property type="protein sequence ID" value="CEF70204.1"/>
    <property type="molecule type" value="Genomic_DNA"/>
</dbReference>
<dbReference type="GeneID" id="36382577"/>
<reference evidence="4" key="2">
    <citation type="submission" date="2020-12" db="UniProtKB">
        <authorList>
            <consortium name="WormBaseParasite"/>
        </authorList>
    </citation>
    <scope>IDENTIFICATION</scope>
</reference>
<dbReference type="GO" id="GO:0004829">
    <property type="term" value="F:threonine-tRNA ligase activity"/>
    <property type="evidence" value="ECO:0007669"/>
    <property type="project" value="TreeGrafter"/>
</dbReference>
<organism evidence="2">
    <name type="scientific">Strongyloides ratti</name>
    <name type="common">Parasitic roundworm</name>
    <dbReference type="NCBI Taxonomy" id="34506"/>
    <lineage>
        <taxon>Eukaryota</taxon>
        <taxon>Metazoa</taxon>
        <taxon>Ecdysozoa</taxon>
        <taxon>Nematoda</taxon>
        <taxon>Chromadorea</taxon>
        <taxon>Rhabditida</taxon>
        <taxon>Tylenchina</taxon>
        <taxon>Panagrolaimomorpha</taxon>
        <taxon>Strongyloidoidea</taxon>
        <taxon>Strongyloididae</taxon>
        <taxon>Strongyloides</taxon>
    </lineage>
</organism>
<dbReference type="GO" id="GO:0000166">
    <property type="term" value="F:nucleotide binding"/>
    <property type="evidence" value="ECO:0007669"/>
    <property type="project" value="InterPro"/>
</dbReference>
<dbReference type="Gene3D" id="3.10.20.30">
    <property type="match status" value="1"/>
</dbReference>
<dbReference type="Proteomes" id="UP000035682">
    <property type="component" value="Unplaced"/>
</dbReference>
<dbReference type="InterPro" id="IPR012675">
    <property type="entry name" value="Beta-grasp_dom_sf"/>
</dbReference>
<dbReference type="PANTHER" id="PTHR11451:SF44">
    <property type="entry name" value="THREONINE--TRNA LIGASE, CHLOROPLASTIC_MITOCHONDRIAL 2"/>
    <property type="match status" value="1"/>
</dbReference>
<dbReference type="SUPFAM" id="SSF55186">
    <property type="entry name" value="ThrRS/AlaRS common domain"/>
    <property type="match status" value="1"/>
</dbReference>
<evidence type="ECO:0000313" key="3">
    <source>
        <dbReference type="Proteomes" id="UP000035682"/>
    </source>
</evidence>
<gene>
    <name evidence="2 4 5" type="ORF">SRAE_2000483800</name>
</gene>
<proteinExistence type="predicted"/>
<dbReference type="STRING" id="34506.A0A090LPZ5"/>
<reference evidence="2 3" key="1">
    <citation type="submission" date="2014-09" db="EMBL/GenBank/DDBJ databases">
        <authorList>
            <person name="Martin A.A."/>
        </authorList>
    </citation>
    <scope>NUCLEOTIDE SEQUENCE</scope>
    <source>
        <strain evidence="3">ED321</strain>
        <strain evidence="2">ED321 Heterogonic</strain>
    </source>
</reference>
<keyword evidence="3" id="KW-1185">Reference proteome</keyword>
<dbReference type="Gene3D" id="3.30.980.10">
    <property type="entry name" value="Threonyl-trna Synthetase, Chain A, domain 2"/>
    <property type="match status" value="1"/>
</dbReference>
<dbReference type="PANTHER" id="PTHR11451">
    <property type="entry name" value="THREONINE-TRNA LIGASE"/>
    <property type="match status" value="1"/>
</dbReference>
<dbReference type="AlphaFoldDB" id="A0A090LPZ5"/>
<keyword evidence="2" id="KW-0687">Ribonucleoprotein</keyword>
<accession>A0A090LPZ5</accession>
<dbReference type="CTD" id="36382577"/>
<protein>
    <submittedName>
        <fullName evidence="2 4">39S ribosomal protein L39, mitochondrial</fullName>
    </submittedName>
</protein>
<dbReference type="InterPro" id="IPR018163">
    <property type="entry name" value="Thr/Ala-tRNA-synth_IIc_edit"/>
</dbReference>
<dbReference type="OMA" id="KVFWTIE"/>
<dbReference type="GO" id="GO:0005840">
    <property type="term" value="C:ribosome"/>
    <property type="evidence" value="ECO:0007669"/>
    <property type="project" value="UniProtKB-KW"/>
</dbReference>
<keyword evidence="1" id="KW-0648">Protein biosynthesis</keyword>
<sequence>MKLASSFKISLANLRNQSSSRTITNETLSKRLNLYKTIKNTLEAEKKKDITKILVNVTLPDAEPVKVLMNKDLSTPYDCAKHVNRQFAINSALCLLSTSSDNSNVVSMHTPLTEDKCTLTFLPFSSQQYATEINHAFWRSATLILSAVIEKSFKTQVTLHPFLHRSLSEGYFESVAKIHALYDWVPTNDELNLLTKAAYNDIILKEYNFENIYVKSDMARELFSDNIERLGIIDQLEKELENVNNIGIVRVGDYIDLSPGLTISNTSQIGRFQITNVVCGKISNHYSFRGLALPKDQTCSAYSWDLLVERSKRLVAPE</sequence>
<dbReference type="GO" id="GO:0005739">
    <property type="term" value="C:mitochondrion"/>
    <property type="evidence" value="ECO:0007669"/>
    <property type="project" value="TreeGrafter"/>
</dbReference>
<dbReference type="GO" id="GO:0006435">
    <property type="term" value="P:threonyl-tRNA aminoacylation"/>
    <property type="evidence" value="ECO:0007669"/>
    <property type="project" value="TreeGrafter"/>
</dbReference>
<dbReference type="WormBase" id="SRAE_2000483800">
    <property type="protein sequence ID" value="SRP12366"/>
    <property type="gene ID" value="WBGene00265084"/>
</dbReference>
<dbReference type="WBParaSite" id="SRAE_2000483800.1">
    <property type="protein sequence ID" value="SRAE_2000483800.1"/>
    <property type="gene ID" value="WBGene00265084"/>
</dbReference>
<dbReference type="RefSeq" id="XP_024509403.1">
    <property type="nucleotide sequence ID" value="XM_024643768.1"/>
</dbReference>
<evidence type="ECO:0000313" key="4">
    <source>
        <dbReference type="WBParaSite" id="SRAE_2000483800.1"/>
    </source>
</evidence>
<keyword evidence="2" id="KW-0689">Ribosomal protein</keyword>
<name>A0A090LPZ5_STRRB</name>
<evidence type="ECO:0000313" key="5">
    <source>
        <dbReference type="WormBase" id="SRAE_2000483800"/>
    </source>
</evidence>
<dbReference type="OrthoDB" id="5870821at2759"/>
<evidence type="ECO:0000313" key="2">
    <source>
        <dbReference type="EMBL" id="CEF70204.1"/>
    </source>
</evidence>
<evidence type="ECO:0000256" key="1">
    <source>
        <dbReference type="ARBA" id="ARBA00022917"/>
    </source>
</evidence>